<dbReference type="Pfam" id="PF00817">
    <property type="entry name" value="IMS"/>
    <property type="match status" value="1"/>
</dbReference>
<dbReference type="GO" id="GO:0009314">
    <property type="term" value="P:response to radiation"/>
    <property type="evidence" value="ECO:0007669"/>
    <property type="project" value="TreeGrafter"/>
</dbReference>
<proteinExistence type="predicted"/>
<evidence type="ECO:0000259" key="9">
    <source>
        <dbReference type="PROSITE" id="PS50173"/>
    </source>
</evidence>
<keyword evidence="3" id="KW-0548">Nucleotidyltransferase</keyword>
<dbReference type="AlphaFoldDB" id="A0A7R9MTU0"/>
<dbReference type="GO" id="GO:0006281">
    <property type="term" value="P:DNA repair"/>
    <property type="evidence" value="ECO:0007669"/>
    <property type="project" value="UniProtKB-KW"/>
</dbReference>
<dbReference type="InterPro" id="IPR001126">
    <property type="entry name" value="UmuC"/>
</dbReference>
<dbReference type="GO" id="GO:0046872">
    <property type="term" value="F:metal ion binding"/>
    <property type="evidence" value="ECO:0007669"/>
    <property type="project" value="UniProtKB-KW"/>
</dbReference>
<dbReference type="Gene3D" id="3.30.70.270">
    <property type="match status" value="1"/>
</dbReference>
<evidence type="ECO:0000256" key="2">
    <source>
        <dbReference type="ARBA" id="ARBA00022679"/>
    </source>
</evidence>
<organism evidence="10">
    <name type="scientific">Oppiella nova</name>
    <dbReference type="NCBI Taxonomy" id="334625"/>
    <lineage>
        <taxon>Eukaryota</taxon>
        <taxon>Metazoa</taxon>
        <taxon>Ecdysozoa</taxon>
        <taxon>Arthropoda</taxon>
        <taxon>Chelicerata</taxon>
        <taxon>Arachnida</taxon>
        <taxon>Acari</taxon>
        <taxon>Acariformes</taxon>
        <taxon>Sarcoptiformes</taxon>
        <taxon>Oribatida</taxon>
        <taxon>Brachypylina</taxon>
        <taxon>Oppioidea</taxon>
        <taxon>Oppiidae</taxon>
        <taxon>Oppiella</taxon>
    </lineage>
</organism>
<feature type="domain" description="UmuC" evidence="9">
    <location>
        <begin position="7"/>
        <end position="129"/>
    </location>
</feature>
<gene>
    <name evidence="10" type="ORF">ONB1V03_LOCUS21736</name>
</gene>
<dbReference type="Proteomes" id="UP000728032">
    <property type="component" value="Unassembled WGS sequence"/>
</dbReference>
<name>A0A7R9MTU0_9ACAR</name>
<feature type="non-terminal residue" evidence="10">
    <location>
        <position position="1"/>
    </location>
</feature>
<protein>
    <recommendedName>
        <fullName evidence="9">UmuC domain-containing protein</fullName>
    </recommendedName>
</protein>
<dbReference type="PANTHER" id="PTHR45873">
    <property type="entry name" value="DNA POLYMERASE ETA"/>
    <property type="match status" value="1"/>
</dbReference>
<keyword evidence="4" id="KW-0479">Metal-binding</keyword>
<evidence type="ECO:0000256" key="4">
    <source>
        <dbReference type="ARBA" id="ARBA00022723"/>
    </source>
</evidence>
<dbReference type="Gene3D" id="3.40.1170.60">
    <property type="match status" value="1"/>
</dbReference>
<dbReference type="GO" id="GO:0005634">
    <property type="term" value="C:nucleus"/>
    <property type="evidence" value="ECO:0007669"/>
    <property type="project" value="UniProtKB-SubCell"/>
</dbReference>
<dbReference type="GO" id="GO:0035861">
    <property type="term" value="C:site of double-strand break"/>
    <property type="evidence" value="ECO:0007669"/>
    <property type="project" value="TreeGrafter"/>
</dbReference>
<dbReference type="SUPFAM" id="SSF56672">
    <property type="entry name" value="DNA/RNA polymerases"/>
    <property type="match status" value="1"/>
</dbReference>
<dbReference type="EMBL" id="CAJPVJ010043961">
    <property type="protein sequence ID" value="CAG2182315.1"/>
    <property type="molecule type" value="Genomic_DNA"/>
</dbReference>
<evidence type="ECO:0000256" key="5">
    <source>
        <dbReference type="ARBA" id="ARBA00022763"/>
    </source>
</evidence>
<accession>A0A7R9MTU0</accession>
<dbReference type="GO" id="GO:0003887">
    <property type="term" value="F:DNA-directed DNA polymerase activity"/>
    <property type="evidence" value="ECO:0007669"/>
    <property type="project" value="TreeGrafter"/>
</dbReference>
<comment type="subcellular location">
    <subcellularLocation>
        <location evidence="1">Nucleus</location>
    </subcellularLocation>
</comment>
<evidence type="ECO:0000313" key="11">
    <source>
        <dbReference type="Proteomes" id="UP000728032"/>
    </source>
</evidence>
<evidence type="ECO:0000256" key="1">
    <source>
        <dbReference type="ARBA" id="ARBA00004123"/>
    </source>
</evidence>
<keyword evidence="6" id="KW-0460">Magnesium</keyword>
<keyword evidence="8" id="KW-0539">Nucleus</keyword>
<dbReference type="OrthoDB" id="5723at2759"/>
<evidence type="ECO:0000313" key="10">
    <source>
        <dbReference type="EMBL" id="CAD7665178.1"/>
    </source>
</evidence>
<dbReference type="FunFam" id="3.40.1170.60:FF:000003">
    <property type="entry name" value="DNA polymerase eta"/>
    <property type="match status" value="1"/>
</dbReference>
<dbReference type="PROSITE" id="PS50173">
    <property type="entry name" value="UMUC"/>
    <property type="match status" value="1"/>
</dbReference>
<keyword evidence="5" id="KW-0227">DNA damage</keyword>
<reference evidence="10" key="1">
    <citation type="submission" date="2020-11" db="EMBL/GenBank/DDBJ databases">
        <authorList>
            <person name="Tran Van P."/>
        </authorList>
    </citation>
    <scope>NUCLEOTIDE SEQUENCE</scope>
</reference>
<evidence type="ECO:0000256" key="3">
    <source>
        <dbReference type="ARBA" id="ARBA00022695"/>
    </source>
</evidence>
<evidence type="ECO:0000256" key="6">
    <source>
        <dbReference type="ARBA" id="ARBA00022842"/>
    </source>
</evidence>
<evidence type="ECO:0000256" key="8">
    <source>
        <dbReference type="ARBA" id="ARBA00023242"/>
    </source>
</evidence>
<keyword evidence="11" id="KW-1185">Reference proteome</keyword>
<keyword evidence="2" id="KW-0808">Transferase</keyword>
<dbReference type="InterPro" id="IPR052230">
    <property type="entry name" value="DNA_polymerase_eta"/>
</dbReference>
<sequence length="211" mass="23372">MSTERVIALIDMDCFYVQCEQRLQPDRWGQPCAVAQYNNWKGGILIAVNYEARDGGVKRYMRGSEATAVCPDLHVFAVPEVRGKADLTRYRDASQEVFNAIQESVQSLTAAADIIVEKASVDEAFVDLTAHVNHTLDQLEPPAVPTGAQLADTYLELAPRDDPTAGGNDLGQWLDELRDDNGFLRSDDIRLALAALVVQRIRAHIADKTQF</sequence>
<dbReference type="PANTHER" id="PTHR45873:SF1">
    <property type="entry name" value="DNA POLYMERASE ETA"/>
    <property type="match status" value="1"/>
</dbReference>
<dbReference type="InterPro" id="IPR043502">
    <property type="entry name" value="DNA/RNA_pol_sf"/>
</dbReference>
<dbReference type="GO" id="GO:0005657">
    <property type="term" value="C:replication fork"/>
    <property type="evidence" value="ECO:0007669"/>
    <property type="project" value="TreeGrafter"/>
</dbReference>
<dbReference type="EMBL" id="OC958786">
    <property type="protein sequence ID" value="CAD7665178.1"/>
    <property type="molecule type" value="Genomic_DNA"/>
</dbReference>
<keyword evidence="7" id="KW-0234">DNA repair</keyword>
<dbReference type="GO" id="GO:0042276">
    <property type="term" value="P:error-prone translesion synthesis"/>
    <property type="evidence" value="ECO:0007669"/>
    <property type="project" value="TreeGrafter"/>
</dbReference>
<dbReference type="InterPro" id="IPR043128">
    <property type="entry name" value="Rev_trsase/Diguanyl_cyclase"/>
</dbReference>
<evidence type="ECO:0000256" key="7">
    <source>
        <dbReference type="ARBA" id="ARBA00023204"/>
    </source>
</evidence>